<keyword evidence="4" id="KW-1185">Reference proteome</keyword>
<proteinExistence type="predicted"/>
<feature type="compositionally biased region" description="Basic and acidic residues" evidence="1">
    <location>
        <begin position="425"/>
        <end position="449"/>
    </location>
</feature>
<feature type="compositionally biased region" description="Basic and acidic residues" evidence="1">
    <location>
        <begin position="513"/>
        <end position="531"/>
    </location>
</feature>
<organism evidence="3 4">
    <name type="scientific">Ridgeia piscesae</name>
    <name type="common">Tubeworm</name>
    <dbReference type="NCBI Taxonomy" id="27915"/>
    <lineage>
        <taxon>Eukaryota</taxon>
        <taxon>Metazoa</taxon>
        <taxon>Spiralia</taxon>
        <taxon>Lophotrochozoa</taxon>
        <taxon>Annelida</taxon>
        <taxon>Polychaeta</taxon>
        <taxon>Sedentaria</taxon>
        <taxon>Canalipalpata</taxon>
        <taxon>Sabellida</taxon>
        <taxon>Siboglinidae</taxon>
        <taxon>Ridgeia</taxon>
    </lineage>
</organism>
<dbReference type="FunFam" id="3.40.30.10:FF:000074">
    <property type="entry name" value="endoplasmic reticulum resident protein 44"/>
    <property type="match status" value="1"/>
</dbReference>
<dbReference type="PANTHER" id="PTHR46295:SF1">
    <property type="entry name" value="ENDOPLASMIC RETICULUM RESIDENT PROTEIN 44"/>
    <property type="match status" value="1"/>
</dbReference>
<evidence type="ECO:0000256" key="1">
    <source>
        <dbReference type="SAM" id="MobiDB-lite"/>
    </source>
</evidence>
<dbReference type="CDD" id="cd02996">
    <property type="entry name" value="PDI_a_ERp44"/>
    <property type="match status" value="1"/>
</dbReference>
<name>A0AAD9KWI1_RIDPI</name>
<dbReference type="PANTHER" id="PTHR46295">
    <property type="entry name" value="ENDOPLASMIC RETICULUM RESIDENT PROTEIN 44"/>
    <property type="match status" value="1"/>
</dbReference>
<evidence type="ECO:0000313" key="3">
    <source>
        <dbReference type="EMBL" id="KAK2178857.1"/>
    </source>
</evidence>
<feature type="non-terminal residue" evidence="3">
    <location>
        <position position="600"/>
    </location>
</feature>
<dbReference type="Proteomes" id="UP001209878">
    <property type="component" value="Unassembled WGS sequence"/>
</dbReference>
<dbReference type="PROSITE" id="PS51352">
    <property type="entry name" value="THIOREDOXIN_2"/>
    <property type="match status" value="1"/>
</dbReference>
<dbReference type="InterPro" id="IPR013766">
    <property type="entry name" value="Thioredoxin_domain"/>
</dbReference>
<feature type="region of interest" description="Disordered" evidence="1">
    <location>
        <begin position="418"/>
        <end position="449"/>
    </location>
</feature>
<gene>
    <name evidence="3" type="ORF">NP493_524g01029</name>
</gene>
<dbReference type="Pfam" id="PF00085">
    <property type="entry name" value="Thioredoxin"/>
    <property type="match status" value="1"/>
</dbReference>
<dbReference type="Pfam" id="PF13848">
    <property type="entry name" value="Thioredoxin_6"/>
    <property type="match status" value="1"/>
</dbReference>
<comment type="caution">
    <text evidence="3">The sequence shown here is derived from an EMBL/GenBank/DDBJ whole genome shotgun (WGS) entry which is preliminary data.</text>
</comment>
<dbReference type="GO" id="GO:0006457">
    <property type="term" value="P:protein folding"/>
    <property type="evidence" value="ECO:0007669"/>
    <property type="project" value="TreeGrafter"/>
</dbReference>
<dbReference type="EMBL" id="JAODUO010000526">
    <property type="protein sequence ID" value="KAK2178857.1"/>
    <property type="molecule type" value="Genomic_DNA"/>
</dbReference>
<dbReference type="GO" id="GO:0005793">
    <property type="term" value="C:endoplasmic reticulum-Golgi intermediate compartment"/>
    <property type="evidence" value="ECO:0007669"/>
    <property type="project" value="TreeGrafter"/>
</dbReference>
<dbReference type="InterPro" id="IPR036249">
    <property type="entry name" value="Thioredoxin-like_sf"/>
</dbReference>
<dbReference type="GO" id="GO:0005789">
    <property type="term" value="C:endoplasmic reticulum membrane"/>
    <property type="evidence" value="ECO:0007669"/>
    <property type="project" value="TreeGrafter"/>
</dbReference>
<accession>A0AAD9KWI1</accession>
<evidence type="ECO:0000259" key="2">
    <source>
        <dbReference type="PROSITE" id="PS51352"/>
    </source>
</evidence>
<dbReference type="InterPro" id="IPR052643">
    <property type="entry name" value="ERP44"/>
</dbReference>
<protein>
    <recommendedName>
        <fullName evidence="2">Thioredoxin domain-containing protein</fullName>
    </recommendedName>
</protein>
<evidence type="ECO:0000313" key="4">
    <source>
        <dbReference type="Proteomes" id="UP001209878"/>
    </source>
</evidence>
<dbReference type="AlphaFoldDB" id="A0AAD9KWI1"/>
<dbReference type="Gene3D" id="3.40.30.10">
    <property type="entry name" value="Glutaredoxin"/>
    <property type="match status" value="3"/>
</dbReference>
<dbReference type="GO" id="GO:0003756">
    <property type="term" value="F:protein disulfide isomerase activity"/>
    <property type="evidence" value="ECO:0007669"/>
    <property type="project" value="TreeGrafter"/>
</dbReference>
<dbReference type="SUPFAM" id="SSF52833">
    <property type="entry name" value="Thioredoxin-like"/>
    <property type="match status" value="3"/>
</dbReference>
<sequence>AVLLFRHAHSGSVQLSTANIEGILQNTELVFLNFYADWCRFSQMLSPIYDETADKVMKEFPEQGRLVFAKVDCDRETDIAQRFHVSKYPTLKLVRYGELVKREYRGQRSVEAISEFIRDQLKNPMETVNNIEDIDNLDNNQRHVIGYFDSENTDDFRNFRKIAGKLRDDCKFHVAMGAVSEKARAGGNKVLFRAASSGHNSDIPYEGSLSDYENLLNWATDKCTPLVREITFENAEELTEEGLPFLILFYHPKDTTTANIFRQVVAKNLIAEKSSMNFLTADGLKFSHPLQHLGKGSNDLPVLAIDSFRHMYLWKHNPKTDMENAGLLKQFIADLHSGKLHREFHHGPDPEQLQIANQNNVPAEIGDPGSQQELHVQQQIIIRSDGVQMRIVRIVNVDPGSNQDISAQLAKILHDTFENDDSDKVEEGKKTEEEGKIPEKVDGKEHHEEDIDKIVKAMANDGVDSKDKRLNIQAAMGQRAPPVHAAKSPGDSSQQVKQPKRKASGSDTGGQHKTTDQVRPKHDKHGSDRQGGHKTGHHRDHKKVLQGDDVTVVYNRERVITVDAIGIKAVNPSDNRTPPPSMFRWLAPSKQRYTLLRDEL</sequence>
<feature type="compositionally biased region" description="Basic residues" evidence="1">
    <location>
        <begin position="532"/>
        <end position="544"/>
    </location>
</feature>
<reference evidence="3" key="1">
    <citation type="journal article" date="2023" name="Mol. Biol. Evol.">
        <title>Third-Generation Sequencing Reveals the Adaptive Role of the Epigenome in Three Deep-Sea Polychaetes.</title>
        <authorList>
            <person name="Perez M."/>
            <person name="Aroh O."/>
            <person name="Sun Y."/>
            <person name="Lan Y."/>
            <person name="Juniper S.K."/>
            <person name="Young C.R."/>
            <person name="Angers B."/>
            <person name="Qian P.Y."/>
        </authorList>
    </citation>
    <scope>NUCLEOTIDE SEQUENCE</scope>
    <source>
        <strain evidence="3">R07B-5</strain>
    </source>
</reference>
<feature type="region of interest" description="Disordered" evidence="1">
    <location>
        <begin position="477"/>
        <end position="548"/>
    </location>
</feature>
<feature type="domain" description="Thioredoxin" evidence="2">
    <location>
        <begin position="1"/>
        <end position="122"/>
    </location>
</feature>